<name>A0AAV5GNZ5_9BASI</name>
<organism evidence="2 3">
    <name type="scientific">Rhodotorula paludigena</name>
    <dbReference type="NCBI Taxonomy" id="86838"/>
    <lineage>
        <taxon>Eukaryota</taxon>
        <taxon>Fungi</taxon>
        <taxon>Dikarya</taxon>
        <taxon>Basidiomycota</taxon>
        <taxon>Pucciniomycotina</taxon>
        <taxon>Microbotryomycetes</taxon>
        <taxon>Sporidiobolales</taxon>
        <taxon>Sporidiobolaceae</taxon>
        <taxon>Rhodotorula</taxon>
    </lineage>
</organism>
<evidence type="ECO:0000313" key="2">
    <source>
        <dbReference type="EMBL" id="GJN90727.1"/>
    </source>
</evidence>
<keyword evidence="1" id="KW-1133">Transmembrane helix</keyword>
<feature type="transmembrane region" description="Helical" evidence="1">
    <location>
        <begin position="36"/>
        <end position="54"/>
    </location>
</feature>
<proteinExistence type="predicted"/>
<gene>
    <name evidence="2" type="ORF">Rhopal_003741-T1</name>
</gene>
<protein>
    <submittedName>
        <fullName evidence="2">Uncharacterized protein</fullName>
    </submittedName>
</protein>
<accession>A0AAV5GNZ5</accession>
<dbReference type="Proteomes" id="UP001342314">
    <property type="component" value="Unassembled WGS sequence"/>
</dbReference>
<evidence type="ECO:0000313" key="3">
    <source>
        <dbReference type="Proteomes" id="UP001342314"/>
    </source>
</evidence>
<keyword evidence="1" id="KW-0812">Transmembrane</keyword>
<dbReference type="AlphaFoldDB" id="A0AAV5GNZ5"/>
<dbReference type="EMBL" id="BQKY01000007">
    <property type="protein sequence ID" value="GJN90727.1"/>
    <property type="molecule type" value="Genomic_DNA"/>
</dbReference>
<comment type="caution">
    <text evidence="2">The sequence shown here is derived from an EMBL/GenBank/DDBJ whole genome shotgun (WGS) entry which is preliminary data.</text>
</comment>
<reference evidence="2 3" key="1">
    <citation type="submission" date="2021-12" db="EMBL/GenBank/DDBJ databases">
        <title>High titer production of polyol ester of fatty acids by Rhodotorula paludigena BS15 towards product separation-free biomass refinery.</title>
        <authorList>
            <person name="Mano J."/>
            <person name="Ono H."/>
            <person name="Tanaka T."/>
            <person name="Naito K."/>
            <person name="Sushida H."/>
            <person name="Ike M."/>
            <person name="Tokuyasu K."/>
            <person name="Kitaoka M."/>
        </authorList>
    </citation>
    <scope>NUCLEOTIDE SEQUENCE [LARGE SCALE GENOMIC DNA]</scope>
    <source>
        <strain evidence="2 3">BS15</strain>
    </source>
</reference>
<keyword evidence="3" id="KW-1185">Reference proteome</keyword>
<sequence>MNQDILPHVPATLPVVVLDYVLGTLTHTSPARRRSALVLVLVALFLGVQVLGALRSTLNAPRIPPVPQWELDDALAAAYVPTPPTAQQRANHLRLSSLIESRRSAYPAALFTEAALAAESSPVVGVTAVILHWKRRKGLDLVLRHITRYPFIREVIVWNNRPGVDLSVETITLSAPPGSSLPLAELRIVNSPSNVHDAGKHLACSMASHEHCYFNDDDWLNVYMDTTYTKYLECCAGRGSAAGGGRIASNTLPIIHLEHRRWRFDNPTIDLHTGFTWLGTGSFAPRHLSRRFMQQQAATPLALSRDQSLVADMFFSLWTNAYPEQMPNDLVPIDVEGGEVGWSRGVDQWAVVYGNIRSAVRTLYTILSLSSPSLVPALFPTAPPPPESHTRAPCANDACLFVTSLTPFPPPSALRTSYAASPAGSRTGPGSVLGRAWRAVSRRGGGGNVWHLDGGAEVRSHRVLLRERERELESTEGPERGFDPTRRGWTVREHEARFSELEREDGRPAGGRESAWPGDEWWMRNGSWHLAVDGRGTDTCWESFRAPEADDHFGLTLVKPRAVRQLTIIGSPDLANIRGWEDLNGGGDSWEVLTVRGDGTGGWEPRSLLSRPRVVPLSLSLVSVTLSLDPIHTPTTYALRDEGNYEVDEEGREVAIRKVKIVSRGRKRERVRVCAWELDGWKF</sequence>
<keyword evidence="1" id="KW-0472">Membrane</keyword>
<evidence type="ECO:0000256" key="1">
    <source>
        <dbReference type="SAM" id="Phobius"/>
    </source>
</evidence>